<dbReference type="CDD" id="cd14503">
    <property type="entry name" value="PTP-bact"/>
    <property type="match status" value="1"/>
</dbReference>
<dbReference type="OrthoDB" id="7391097at2"/>
<feature type="domain" description="DSP-PTPase phosphatase fused to NAD+ Kinase" evidence="1">
    <location>
        <begin position="17"/>
        <end position="124"/>
    </location>
</feature>
<protein>
    <recommendedName>
        <fullName evidence="1">DSP-PTPase phosphatase fused to NAD+ Kinase domain-containing protein</fullName>
    </recommendedName>
</protein>
<evidence type="ECO:0000313" key="2">
    <source>
        <dbReference type="EMBL" id="EXJ14350.1"/>
    </source>
</evidence>
<accession>W9VVD7</accession>
<organism evidence="2 3">
    <name type="scientific">Imhoffiella purpurea</name>
    <dbReference type="NCBI Taxonomy" id="1249627"/>
    <lineage>
        <taxon>Bacteria</taxon>
        <taxon>Pseudomonadati</taxon>
        <taxon>Pseudomonadota</taxon>
        <taxon>Gammaproteobacteria</taxon>
        <taxon>Chromatiales</taxon>
        <taxon>Chromatiaceae</taxon>
        <taxon>Imhoffiella</taxon>
    </lineage>
</organism>
<dbReference type="InterPro" id="IPR029021">
    <property type="entry name" value="Prot-tyrosine_phosphatase-like"/>
</dbReference>
<dbReference type="STRING" id="1249627.D779_2751"/>
<gene>
    <name evidence="2" type="ORF">D779_2751</name>
</gene>
<dbReference type="RefSeq" id="WP_052348147.1">
    <property type="nucleotide sequence ID" value="NZ_AONC01000042.1"/>
</dbReference>
<reference evidence="2 3" key="1">
    <citation type="submission" date="2012-11" db="EMBL/GenBank/DDBJ databases">
        <title>Genome assembly of Thiorhodococcus sp. AK35.</title>
        <authorList>
            <person name="Nupur N."/>
            <person name="Khatri I."/>
            <person name="Subramanian S."/>
            <person name="Pinnaka A."/>
        </authorList>
    </citation>
    <scope>NUCLEOTIDE SEQUENCE [LARGE SCALE GENOMIC DNA]</scope>
    <source>
        <strain evidence="2 3">AK35</strain>
    </source>
</reference>
<dbReference type="Gene3D" id="3.90.190.10">
    <property type="entry name" value="Protein tyrosine phosphatase superfamily"/>
    <property type="match status" value="1"/>
</dbReference>
<evidence type="ECO:0000313" key="3">
    <source>
        <dbReference type="Proteomes" id="UP000019460"/>
    </source>
</evidence>
<dbReference type="AlphaFoldDB" id="W9VVD7"/>
<dbReference type="InterPro" id="IPR055214">
    <property type="entry name" value="PTP-NADK"/>
</dbReference>
<sequence length="152" mass="17197">MNIDSILNHVRISDRISTSGQPEEHEFRAIAEAGFEVVVNLAMPNSENAIPEEGNIVTARRMIYVHIPVPFEAPTATHLRSFLGVMAAFPDSRIWIHCVVNYRASAFIYQYARCVEGRSHEEALGLMLPTWSPNAVWRDFMDLAESDLRLDP</sequence>
<dbReference type="EMBL" id="AONC01000042">
    <property type="protein sequence ID" value="EXJ14350.1"/>
    <property type="molecule type" value="Genomic_DNA"/>
</dbReference>
<dbReference type="SUPFAM" id="SSF52799">
    <property type="entry name" value="(Phosphotyrosine protein) phosphatases II"/>
    <property type="match status" value="1"/>
</dbReference>
<evidence type="ECO:0000259" key="1">
    <source>
        <dbReference type="Pfam" id="PF22741"/>
    </source>
</evidence>
<name>W9VVD7_9GAMM</name>
<keyword evidence="3" id="KW-1185">Reference proteome</keyword>
<dbReference type="eggNOG" id="COG3453">
    <property type="taxonomic scope" value="Bacteria"/>
</dbReference>
<dbReference type="Pfam" id="PF22741">
    <property type="entry name" value="PTP-NADK"/>
    <property type="match status" value="1"/>
</dbReference>
<proteinExistence type="predicted"/>
<dbReference type="Proteomes" id="UP000019460">
    <property type="component" value="Unassembled WGS sequence"/>
</dbReference>
<comment type="caution">
    <text evidence="2">The sequence shown here is derived from an EMBL/GenBank/DDBJ whole genome shotgun (WGS) entry which is preliminary data.</text>
</comment>